<keyword evidence="3" id="KW-1185">Reference proteome</keyword>
<protein>
    <recommendedName>
        <fullName evidence="1">SnoaL-like domain-containing protein</fullName>
    </recommendedName>
</protein>
<dbReference type="InterPro" id="IPR037401">
    <property type="entry name" value="SnoaL-like"/>
</dbReference>
<feature type="domain" description="SnoaL-like" evidence="1">
    <location>
        <begin position="15"/>
        <end position="91"/>
    </location>
</feature>
<evidence type="ECO:0000313" key="2">
    <source>
        <dbReference type="EMBL" id="GAA1928551.1"/>
    </source>
</evidence>
<dbReference type="Gene3D" id="3.10.450.50">
    <property type="match status" value="1"/>
</dbReference>
<comment type="caution">
    <text evidence="2">The sequence shown here is derived from an EMBL/GenBank/DDBJ whole genome shotgun (WGS) entry which is preliminary data.</text>
</comment>
<name>A0ABN2PQQ9_9ACTN</name>
<dbReference type="SUPFAM" id="SSF54427">
    <property type="entry name" value="NTF2-like"/>
    <property type="match status" value="1"/>
</dbReference>
<organism evidence="2 3">
    <name type="scientific">Nocardioides lentus</name>
    <dbReference type="NCBI Taxonomy" id="338077"/>
    <lineage>
        <taxon>Bacteria</taxon>
        <taxon>Bacillati</taxon>
        <taxon>Actinomycetota</taxon>
        <taxon>Actinomycetes</taxon>
        <taxon>Propionibacteriales</taxon>
        <taxon>Nocardioidaceae</taxon>
        <taxon>Nocardioides</taxon>
    </lineage>
</organism>
<dbReference type="InterPro" id="IPR032710">
    <property type="entry name" value="NTF2-like_dom_sf"/>
</dbReference>
<accession>A0ABN2PQQ9</accession>
<dbReference type="RefSeq" id="WP_344008740.1">
    <property type="nucleotide sequence ID" value="NZ_BAAAMY010000010.1"/>
</dbReference>
<proteinExistence type="predicted"/>
<gene>
    <name evidence="2" type="ORF">GCM10009737_33060</name>
</gene>
<evidence type="ECO:0000313" key="3">
    <source>
        <dbReference type="Proteomes" id="UP001501612"/>
    </source>
</evidence>
<dbReference type="EMBL" id="BAAAMY010000010">
    <property type="protein sequence ID" value="GAA1928551.1"/>
    <property type="molecule type" value="Genomic_DNA"/>
</dbReference>
<dbReference type="Pfam" id="PF12680">
    <property type="entry name" value="SnoaL_2"/>
    <property type="match status" value="1"/>
</dbReference>
<sequence>MTTTPIQAHELPTTVRAYLAAHAAGETDAATRTFAPDVVVTDQGHTYRGRDEVRDFLAAAGGEYTYTTELVGAERDDDDPTRWVAVQRLEGDFPGGVADLRYRFTLVDDLVAELHIAP</sequence>
<reference evidence="2 3" key="1">
    <citation type="journal article" date="2019" name="Int. J. Syst. Evol. Microbiol.">
        <title>The Global Catalogue of Microorganisms (GCM) 10K type strain sequencing project: providing services to taxonomists for standard genome sequencing and annotation.</title>
        <authorList>
            <consortium name="The Broad Institute Genomics Platform"/>
            <consortium name="The Broad Institute Genome Sequencing Center for Infectious Disease"/>
            <person name="Wu L."/>
            <person name="Ma J."/>
        </authorList>
    </citation>
    <scope>NUCLEOTIDE SEQUENCE [LARGE SCALE GENOMIC DNA]</scope>
    <source>
        <strain evidence="2 3">JCM 14046</strain>
    </source>
</reference>
<dbReference type="Proteomes" id="UP001501612">
    <property type="component" value="Unassembled WGS sequence"/>
</dbReference>
<evidence type="ECO:0000259" key="1">
    <source>
        <dbReference type="Pfam" id="PF12680"/>
    </source>
</evidence>